<dbReference type="AlphaFoldDB" id="A0A1B6BZT2"/>
<gene>
    <name evidence="3" type="ORF">g.43372</name>
</gene>
<keyword evidence="1" id="KW-0175">Coiled coil</keyword>
<proteinExistence type="predicted"/>
<feature type="coiled-coil region" evidence="1">
    <location>
        <begin position="29"/>
        <end position="56"/>
    </location>
</feature>
<evidence type="ECO:0000256" key="1">
    <source>
        <dbReference type="SAM" id="Coils"/>
    </source>
</evidence>
<accession>A0A1B6BZT2</accession>
<evidence type="ECO:0000256" key="2">
    <source>
        <dbReference type="SAM" id="SignalP"/>
    </source>
</evidence>
<dbReference type="EMBL" id="GEDC01030526">
    <property type="protein sequence ID" value="JAS06772.1"/>
    <property type="molecule type" value="Transcribed_RNA"/>
</dbReference>
<feature type="chain" id="PRO_5008579987" evidence="2">
    <location>
        <begin position="22"/>
        <end position="221"/>
    </location>
</feature>
<feature type="signal peptide" evidence="2">
    <location>
        <begin position="1"/>
        <end position="21"/>
    </location>
</feature>
<evidence type="ECO:0000313" key="3">
    <source>
        <dbReference type="EMBL" id="JAS06772.1"/>
    </source>
</evidence>
<name>A0A1B6BZT2_9HEMI</name>
<reference evidence="3" key="1">
    <citation type="submission" date="2015-12" db="EMBL/GenBank/DDBJ databases">
        <title>De novo transcriptome assembly of four potential Pierce s Disease insect vectors from Arizona vineyards.</title>
        <authorList>
            <person name="Tassone E.E."/>
        </authorList>
    </citation>
    <scope>NUCLEOTIDE SEQUENCE</scope>
</reference>
<sequence>MSGLNMIKLLTICLIIACCDGLVRKKGNKAEKDNRMKKVINAIRELDDEVESLAAKEMKELSKLHNYTEKTYKALKKVVQAEEKLLTYIKENYKFHEKFVNTSNKVDTTLQSIKEIEKYKNEPLKERLTEIVRVMEDICNTKMKLKFACLIDRKVFFPTVVSNFDPEKVKPSEDRPNFFHRCKRMYRRAMGRLKVIVDDLKAQMNEAYEKAQSLQRFLGVE</sequence>
<keyword evidence="2" id="KW-0732">Signal</keyword>
<organism evidence="3">
    <name type="scientific">Clastoptera arizonana</name>
    <name type="common">Arizona spittle bug</name>
    <dbReference type="NCBI Taxonomy" id="38151"/>
    <lineage>
        <taxon>Eukaryota</taxon>
        <taxon>Metazoa</taxon>
        <taxon>Ecdysozoa</taxon>
        <taxon>Arthropoda</taxon>
        <taxon>Hexapoda</taxon>
        <taxon>Insecta</taxon>
        <taxon>Pterygota</taxon>
        <taxon>Neoptera</taxon>
        <taxon>Paraneoptera</taxon>
        <taxon>Hemiptera</taxon>
        <taxon>Auchenorrhyncha</taxon>
        <taxon>Cercopoidea</taxon>
        <taxon>Clastopteridae</taxon>
        <taxon>Clastoptera</taxon>
    </lineage>
</organism>
<protein>
    <submittedName>
        <fullName evidence="3">Uncharacterized protein</fullName>
    </submittedName>
</protein>